<dbReference type="AlphaFoldDB" id="A0A2Z7BYQ8"/>
<dbReference type="OrthoDB" id="2012664at2759"/>
<keyword evidence="2" id="KW-1185">Reference proteome</keyword>
<proteinExistence type="predicted"/>
<evidence type="ECO:0000313" key="2">
    <source>
        <dbReference type="Proteomes" id="UP000250235"/>
    </source>
</evidence>
<gene>
    <name evidence="1" type="ORF">F511_32702</name>
</gene>
<dbReference type="EMBL" id="KV000922">
    <property type="protein sequence ID" value="KZV39534.1"/>
    <property type="molecule type" value="Genomic_DNA"/>
</dbReference>
<accession>A0A2Z7BYQ8</accession>
<sequence>MLESIGKLPRLKKVIDQAKSFTIFIYGHHKTLSLMRSFTKKRDIIWPWVTSLHQTSLQQSLIEKKSSLRSCLQVICGRIVTIKDKQREISLLYNDEH</sequence>
<name>A0A2Z7BYQ8_9LAMI</name>
<reference evidence="1 2" key="1">
    <citation type="journal article" date="2015" name="Proc. Natl. Acad. Sci. U.S.A.">
        <title>The resurrection genome of Boea hygrometrica: A blueprint for survival of dehydration.</title>
        <authorList>
            <person name="Xiao L."/>
            <person name="Yang G."/>
            <person name="Zhang L."/>
            <person name="Yang X."/>
            <person name="Zhao S."/>
            <person name="Ji Z."/>
            <person name="Zhou Q."/>
            <person name="Hu M."/>
            <person name="Wang Y."/>
            <person name="Chen M."/>
            <person name="Xu Y."/>
            <person name="Jin H."/>
            <person name="Xiao X."/>
            <person name="Hu G."/>
            <person name="Bao F."/>
            <person name="Hu Y."/>
            <person name="Wan P."/>
            <person name="Li L."/>
            <person name="Deng X."/>
            <person name="Kuang T."/>
            <person name="Xiang C."/>
            <person name="Zhu J.K."/>
            <person name="Oliver M.J."/>
            <person name="He Y."/>
        </authorList>
    </citation>
    <scope>NUCLEOTIDE SEQUENCE [LARGE SCALE GENOMIC DNA]</scope>
    <source>
        <strain evidence="2">cv. XS01</strain>
    </source>
</reference>
<dbReference type="Proteomes" id="UP000250235">
    <property type="component" value="Unassembled WGS sequence"/>
</dbReference>
<organism evidence="1 2">
    <name type="scientific">Dorcoceras hygrometricum</name>
    <dbReference type="NCBI Taxonomy" id="472368"/>
    <lineage>
        <taxon>Eukaryota</taxon>
        <taxon>Viridiplantae</taxon>
        <taxon>Streptophyta</taxon>
        <taxon>Embryophyta</taxon>
        <taxon>Tracheophyta</taxon>
        <taxon>Spermatophyta</taxon>
        <taxon>Magnoliopsida</taxon>
        <taxon>eudicotyledons</taxon>
        <taxon>Gunneridae</taxon>
        <taxon>Pentapetalae</taxon>
        <taxon>asterids</taxon>
        <taxon>lamiids</taxon>
        <taxon>Lamiales</taxon>
        <taxon>Gesneriaceae</taxon>
        <taxon>Didymocarpoideae</taxon>
        <taxon>Trichosporeae</taxon>
        <taxon>Loxocarpinae</taxon>
        <taxon>Dorcoceras</taxon>
    </lineage>
</organism>
<evidence type="ECO:0000313" key="1">
    <source>
        <dbReference type="EMBL" id="KZV39534.1"/>
    </source>
</evidence>
<protein>
    <submittedName>
        <fullName evidence="1">Uncharacterized protein</fullName>
    </submittedName>
</protein>